<accession>A0A2Z3RYW8</accession>
<name>A0A2Z3RYW8_9MICO</name>
<proteinExistence type="predicted"/>
<reference evidence="2 3" key="1">
    <citation type="submission" date="2017-10" db="EMBL/GenBank/DDBJ databases">
        <title>Genome of an Actinobacterium that displays light-enhanced growth.</title>
        <authorList>
            <person name="Maresca J.A."/>
            <person name="Hempel P."/>
            <person name="Shevchenko O."/>
            <person name="Miller K.J."/>
            <person name="Hahn M.W."/>
        </authorList>
    </citation>
    <scope>NUCLEOTIDE SEQUENCE [LARGE SCALE GENOMIC DNA]</scope>
    <source>
        <strain evidence="2 3">MWH-Mo1</strain>
    </source>
</reference>
<protein>
    <submittedName>
        <fullName evidence="2">Protocatechuate 4,5-dioxygenase alpha chain</fullName>
        <ecNumber evidence="2">1.13.11.8</ecNumber>
    </submittedName>
</protein>
<organism evidence="2 3">
    <name type="scientific">Aurantimicrobium photophilum</name>
    <dbReference type="NCBI Taxonomy" id="1987356"/>
    <lineage>
        <taxon>Bacteria</taxon>
        <taxon>Bacillati</taxon>
        <taxon>Actinomycetota</taxon>
        <taxon>Actinomycetes</taxon>
        <taxon>Micrococcales</taxon>
        <taxon>Microbacteriaceae</taxon>
        <taxon>Aurantimicrobium</taxon>
    </lineage>
</organism>
<feature type="domain" description="Extradiol ring-cleavage dioxygenase LigAB LigA subunit" evidence="1">
    <location>
        <begin position="24"/>
        <end position="109"/>
    </location>
</feature>
<dbReference type="SUPFAM" id="SSF48076">
    <property type="entry name" value="LigA subunit of an aromatic-ring-opening dioxygenase LigAB"/>
    <property type="match status" value="1"/>
</dbReference>
<dbReference type="InterPro" id="IPR011986">
    <property type="entry name" value="Xdiol_dOase_LigA"/>
</dbReference>
<dbReference type="KEGG" id="aum:AURMO_01295"/>
<dbReference type="Proteomes" id="UP000246894">
    <property type="component" value="Chromosome"/>
</dbReference>
<evidence type="ECO:0000259" key="1">
    <source>
        <dbReference type="Pfam" id="PF07746"/>
    </source>
</evidence>
<keyword evidence="2" id="KW-0560">Oxidoreductase</keyword>
<evidence type="ECO:0000313" key="2">
    <source>
        <dbReference type="EMBL" id="AWR21887.1"/>
    </source>
</evidence>
<dbReference type="EMBL" id="CP023994">
    <property type="protein sequence ID" value="AWR21887.1"/>
    <property type="molecule type" value="Genomic_DNA"/>
</dbReference>
<evidence type="ECO:0000313" key="3">
    <source>
        <dbReference type="Proteomes" id="UP000246894"/>
    </source>
</evidence>
<dbReference type="GO" id="GO:0018579">
    <property type="term" value="F:protocatechuate 4,5-dioxygenase activity"/>
    <property type="evidence" value="ECO:0007669"/>
    <property type="project" value="UniProtKB-EC"/>
</dbReference>
<dbReference type="RefSeq" id="WP_110234151.1">
    <property type="nucleotide sequence ID" value="NZ_CP023994.1"/>
</dbReference>
<dbReference type="AlphaFoldDB" id="A0A2Z3RYW8"/>
<dbReference type="InterPro" id="IPR036622">
    <property type="entry name" value="LigA_sf"/>
</dbReference>
<gene>
    <name evidence="2" type="ORF">AURMO_01295</name>
</gene>
<sequence>MSSKPVVEGTYVFGIEDNRRGYALNKLCSTFTSAENRQLFQDDEAGYCDKFDLTPEQRTAILERDWVKMLDLGGSIFYIFKLAQLDKKSVQYLGGIFTGMSTEEFIAELKAGGRHFG</sequence>
<dbReference type="EC" id="1.13.11.8" evidence="2"/>
<keyword evidence="2" id="KW-0223">Dioxygenase</keyword>
<keyword evidence="3" id="KW-1185">Reference proteome</keyword>
<dbReference type="Pfam" id="PF07746">
    <property type="entry name" value="LigA"/>
    <property type="match status" value="1"/>
</dbReference>
<dbReference type="Gene3D" id="1.10.700.10">
    <property type="entry name" value="Dioxygenase LigAB, LigA subunit"/>
    <property type="match status" value="1"/>
</dbReference>
<dbReference type="OrthoDB" id="8685817at2"/>